<comment type="caution">
    <text evidence="1">The sequence shown here is derived from an EMBL/GenBank/DDBJ whole genome shotgun (WGS) entry which is preliminary data.</text>
</comment>
<reference evidence="1" key="1">
    <citation type="journal article" date="2021" name="Genome Biol. Evol.">
        <title>A High-Quality Reference Genome for a Parasitic Bivalve with Doubly Uniparental Inheritance (Bivalvia: Unionida).</title>
        <authorList>
            <person name="Smith C.H."/>
        </authorList>
    </citation>
    <scope>NUCLEOTIDE SEQUENCE</scope>
    <source>
        <strain evidence="1">CHS0354</strain>
    </source>
</reference>
<dbReference type="AlphaFoldDB" id="A0AAE0SJZ1"/>
<dbReference type="Proteomes" id="UP001195483">
    <property type="component" value="Unassembled WGS sequence"/>
</dbReference>
<keyword evidence="2" id="KW-1185">Reference proteome</keyword>
<accession>A0AAE0SJZ1</accession>
<dbReference type="EMBL" id="JAEAOA010001131">
    <property type="protein sequence ID" value="KAK3593119.1"/>
    <property type="molecule type" value="Genomic_DNA"/>
</dbReference>
<gene>
    <name evidence="1" type="ORF">CHS0354_018247</name>
</gene>
<proteinExistence type="predicted"/>
<sequence length="95" mass="10309">MPCSWNRVVLKVSDARSNYDGPKRFWHPKTYGARIFGAPRPLKGVVATAASALPPFASTLLSWSESCRIRFISCYGVIGATNISNTKSFMGGGPK</sequence>
<name>A0AAE0SJZ1_9BIVA</name>
<evidence type="ECO:0000313" key="1">
    <source>
        <dbReference type="EMBL" id="KAK3593119.1"/>
    </source>
</evidence>
<organism evidence="1 2">
    <name type="scientific">Potamilus streckersoni</name>
    <dbReference type="NCBI Taxonomy" id="2493646"/>
    <lineage>
        <taxon>Eukaryota</taxon>
        <taxon>Metazoa</taxon>
        <taxon>Spiralia</taxon>
        <taxon>Lophotrochozoa</taxon>
        <taxon>Mollusca</taxon>
        <taxon>Bivalvia</taxon>
        <taxon>Autobranchia</taxon>
        <taxon>Heteroconchia</taxon>
        <taxon>Palaeoheterodonta</taxon>
        <taxon>Unionida</taxon>
        <taxon>Unionoidea</taxon>
        <taxon>Unionidae</taxon>
        <taxon>Ambleminae</taxon>
        <taxon>Lampsilini</taxon>
        <taxon>Potamilus</taxon>
    </lineage>
</organism>
<evidence type="ECO:0000313" key="2">
    <source>
        <dbReference type="Proteomes" id="UP001195483"/>
    </source>
</evidence>
<reference evidence="1" key="3">
    <citation type="submission" date="2023-05" db="EMBL/GenBank/DDBJ databases">
        <authorList>
            <person name="Smith C.H."/>
        </authorList>
    </citation>
    <scope>NUCLEOTIDE SEQUENCE</scope>
    <source>
        <strain evidence="1">CHS0354</strain>
        <tissue evidence="1">Mantle</tissue>
    </source>
</reference>
<protein>
    <submittedName>
        <fullName evidence="1">Uncharacterized protein</fullName>
    </submittedName>
</protein>
<reference evidence="1" key="2">
    <citation type="journal article" date="2021" name="Genome Biol. Evol.">
        <title>Developing a high-quality reference genome for a parasitic bivalve with doubly uniparental inheritance (Bivalvia: Unionida).</title>
        <authorList>
            <person name="Smith C.H."/>
        </authorList>
    </citation>
    <scope>NUCLEOTIDE SEQUENCE</scope>
    <source>
        <strain evidence="1">CHS0354</strain>
        <tissue evidence="1">Mantle</tissue>
    </source>
</reference>